<evidence type="ECO:0000313" key="4">
    <source>
        <dbReference type="EMBL" id="CAB5025182.1"/>
    </source>
</evidence>
<gene>
    <name evidence="2" type="ORF">UFOPK2754_03115</name>
    <name evidence="3" type="ORF">UFOPK3139_02401</name>
    <name evidence="4" type="ORF">UFOPK3967_03005</name>
</gene>
<evidence type="ECO:0000256" key="1">
    <source>
        <dbReference type="SAM" id="Phobius"/>
    </source>
</evidence>
<evidence type="ECO:0000313" key="2">
    <source>
        <dbReference type="EMBL" id="CAB4771427.1"/>
    </source>
</evidence>
<proteinExistence type="predicted"/>
<keyword evidence="1" id="KW-0812">Transmembrane</keyword>
<keyword evidence="1" id="KW-0472">Membrane</keyword>
<accession>A0A6J7AQP1</accession>
<dbReference type="EMBL" id="CAFABA010000121">
    <property type="protein sequence ID" value="CAB4835296.1"/>
    <property type="molecule type" value="Genomic_DNA"/>
</dbReference>
<keyword evidence="1" id="KW-1133">Transmembrane helix</keyword>
<feature type="transmembrane region" description="Helical" evidence="1">
    <location>
        <begin position="37"/>
        <end position="57"/>
    </location>
</feature>
<dbReference type="AlphaFoldDB" id="A0A6J7AQP1"/>
<organism evidence="3">
    <name type="scientific">freshwater metagenome</name>
    <dbReference type="NCBI Taxonomy" id="449393"/>
    <lineage>
        <taxon>unclassified sequences</taxon>
        <taxon>metagenomes</taxon>
        <taxon>ecological metagenomes</taxon>
    </lineage>
</organism>
<evidence type="ECO:0000313" key="3">
    <source>
        <dbReference type="EMBL" id="CAB4835296.1"/>
    </source>
</evidence>
<dbReference type="EMBL" id="CAEZYR010000185">
    <property type="protein sequence ID" value="CAB4771427.1"/>
    <property type="molecule type" value="Genomic_DNA"/>
</dbReference>
<dbReference type="EMBL" id="CAFBOS010000288">
    <property type="protein sequence ID" value="CAB5025182.1"/>
    <property type="molecule type" value="Genomic_DNA"/>
</dbReference>
<protein>
    <submittedName>
        <fullName evidence="3">Unannotated protein</fullName>
    </submittedName>
</protein>
<sequence>MSKLHPSLRARIPFVVAGFLSFVFSVWLYFVKDETSAGIFVGLWVPSIHSLGTLLLAPAAEVAPRIRSKARG</sequence>
<reference evidence="3" key="1">
    <citation type="submission" date="2020-05" db="EMBL/GenBank/DDBJ databases">
        <authorList>
            <person name="Chiriac C."/>
            <person name="Salcher M."/>
            <person name="Ghai R."/>
            <person name="Kavagutti S V."/>
        </authorList>
    </citation>
    <scope>NUCLEOTIDE SEQUENCE</scope>
</reference>
<name>A0A6J7AQP1_9ZZZZ</name>
<feature type="transmembrane region" description="Helical" evidence="1">
    <location>
        <begin position="12"/>
        <end position="31"/>
    </location>
</feature>